<keyword evidence="5" id="KW-1185">Reference proteome</keyword>
<evidence type="ECO:0000256" key="2">
    <source>
        <dbReference type="SAM" id="MobiDB-lite"/>
    </source>
</evidence>
<name>A0AAE0VY72_9BIVA</name>
<dbReference type="AlphaFoldDB" id="A0AAE0VY72"/>
<dbReference type="SMART" id="SM00343">
    <property type="entry name" value="ZnF_C2HC"/>
    <property type="match status" value="1"/>
</dbReference>
<evidence type="ECO:0000313" key="4">
    <source>
        <dbReference type="EMBL" id="KAK3595018.1"/>
    </source>
</evidence>
<dbReference type="SUPFAM" id="SSF57756">
    <property type="entry name" value="Retrovirus zinc finger-like domains"/>
    <property type="match status" value="1"/>
</dbReference>
<comment type="caution">
    <text evidence="4">The sequence shown here is derived from an EMBL/GenBank/DDBJ whole genome shotgun (WGS) entry which is preliminary data.</text>
</comment>
<gene>
    <name evidence="4" type="ORF">CHS0354_003745</name>
</gene>
<sequence length="161" mass="18639">MGFLLQSWYRGCESHRACPRCKLTGHMARNCPNQVPARTHASVIIAQKENLIEAEWNAILAGIRKICQQAREEIKRQKEVERKTEDESEEGKVRDHPEEEMWEKYLSPIKPAPSNNQRGEISLGNRFYALAEIDEKGEIFEGNKIGIMNKPNRNQFDDIYP</sequence>
<dbReference type="InterPro" id="IPR036875">
    <property type="entry name" value="Znf_CCHC_sf"/>
</dbReference>
<feature type="region of interest" description="Disordered" evidence="2">
    <location>
        <begin position="74"/>
        <end position="100"/>
    </location>
</feature>
<accession>A0AAE0VY72</accession>
<keyword evidence="1" id="KW-0863">Zinc-finger</keyword>
<proteinExistence type="predicted"/>
<reference evidence="4" key="1">
    <citation type="journal article" date="2021" name="Genome Biol. Evol.">
        <title>A High-Quality Reference Genome for a Parasitic Bivalve with Doubly Uniparental Inheritance (Bivalvia: Unionida).</title>
        <authorList>
            <person name="Smith C.H."/>
        </authorList>
    </citation>
    <scope>NUCLEOTIDE SEQUENCE</scope>
    <source>
        <strain evidence="4">CHS0354</strain>
    </source>
</reference>
<evidence type="ECO:0000259" key="3">
    <source>
        <dbReference type="PROSITE" id="PS50158"/>
    </source>
</evidence>
<keyword evidence="1" id="KW-0479">Metal-binding</keyword>
<reference evidence="4" key="3">
    <citation type="submission" date="2023-05" db="EMBL/GenBank/DDBJ databases">
        <authorList>
            <person name="Smith C.H."/>
        </authorList>
    </citation>
    <scope>NUCLEOTIDE SEQUENCE</scope>
    <source>
        <strain evidence="4">CHS0354</strain>
        <tissue evidence="4">Mantle</tissue>
    </source>
</reference>
<organism evidence="4 5">
    <name type="scientific">Potamilus streckersoni</name>
    <dbReference type="NCBI Taxonomy" id="2493646"/>
    <lineage>
        <taxon>Eukaryota</taxon>
        <taxon>Metazoa</taxon>
        <taxon>Spiralia</taxon>
        <taxon>Lophotrochozoa</taxon>
        <taxon>Mollusca</taxon>
        <taxon>Bivalvia</taxon>
        <taxon>Autobranchia</taxon>
        <taxon>Heteroconchia</taxon>
        <taxon>Palaeoheterodonta</taxon>
        <taxon>Unionida</taxon>
        <taxon>Unionoidea</taxon>
        <taxon>Unionidae</taxon>
        <taxon>Ambleminae</taxon>
        <taxon>Lampsilini</taxon>
        <taxon>Potamilus</taxon>
    </lineage>
</organism>
<dbReference type="PROSITE" id="PS50158">
    <property type="entry name" value="ZF_CCHC"/>
    <property type="match status" value="1"/>
</dbReference>
<dbReference type="InterPro" id="IPR001878">
    <property type="entry name" value="Znf_CCHC"/>
</dbReference>
<evidence type="ECO:0000256" key="1">
    <source>
        <dbReference type="PROSITE-ProRule" id="PRU00047"/>
    </source>
</evidence>
<dbReference type="GO" id="GO:0003676">
    <property type="term" value="F:nucleic acid binding"/>
    <property type="evidence" value="ECO:0007669"/>
    <property type="project" value="InterPro"/>
</dbReference>
<dbReference type="GO" id="GO:0008270">
    <property type="term" value="F:zinc ion binding"/>
    <property type="evidence" value="ECO:0007669"/>
    <property type="project" value="UniProtKB-KW"/>
</dbReference>
<evidence type="ECO:0000313" key="5">
    <source>
        <dbReference type="Proteomes" id="UP001195483"/>
    </source>
</evidence>
<dbReference type="EMBL" id="JAEAOA010000291">
    <property type="protein sequence ID" value="KAK3595018.1"/>
    <property type="molecule type" value="Genomic_DNA"/>
</dbReference>
<dbReference type="Proteomes" id="UP001195483">
    <property type="component" value="Unassembled WGS sequence"/>
</dbReference>
<reference evidence="4" key="2">
    <citation type="journal article" date="2021" name="Genome Biol. Evol.">
        <title>Developing a high-quality reference genome for a parasitic bivalve with doubly uniparental inheritance (Bivalvia: Unionida).</title>
        <authorList>
            <person name="Smith C.H."/>
        </authorList>
    </citation>
    <scope>NUCLEOTIDE SEQUENCE</scope>
    <source>
        <strain evidence="4">CHS0354</strain>
        <tissue evidence="4">Mantle</tissue>
    </source>
</reference>
<keyword evidence="1" id="KW-0862">Zinc</keyword>
<feature type="domain" description="CCHC-type" evidence="3">
    <location>
        <begin position="18"/>
        <end position="33"/>
    </location>
</feature>
<protein>
    <recommendedName>
        <fullName evidence="3">CCHC-type domain-containing protein</fullName>
    </recommendedName>
</protein>